<sequence>MWMLCVFYYSKKIKKKDTDHKYMII</sequence>
<dbReference type="AlphaFoldDB" id="A0A2P2P9L8"/>
<evidence type="ECO:0000313" key="1">
    <source>
        <dbReference type="EMBL" id="MBX51454.1"/>
    </source>
</evidence>
<reference evidence="1" key="1">
    <citation type="submission" date="2018-02" db="EMBL/GenBank/DDBJ databases">
        <title>Rhizophora mucronata_Transcriptome.</title>
        <authorList>
            <person name="Meera S.P."/>
            <person name="Sreeshan A."/>
            <person name="Augustine A."/>
        </authorList>
    </citation>
    <scope>NUCLEOTIDE SEQUENCE</scope>
    <source>
        <tissue evidence="1">Leaf</tissue>
    </source>
</reference>
<proteinExistence type="predicted"/>
<protein>
    <submittedName>
        <fullName evidence="1">Uncharacterized protein</fullName>
    </submittedName>
</protein>
<organism evidence="1">
    <name type="scientific">Rhizophora mucronata</name>
    <name type="common">Asiatic mangrove</name>
    <dbReference type="NCBI Taxonomy" id="61149"/>
    <lineage>
        <taxon>Eukaryota</taxon>
        <taxon>Viridiplantae</taxon>
        <taxon>Streptophyta</taxon>
        <taxon>Embryophyta</taxon>
        <taxon>Tracheophyta</taxon>
        <taxon>Spermatophyta</taxon>
        <taxon>Magnoliopsida</taxon>
        <taxon>eudicotyledons</taxon>
        <taxon>Gunneridae</taxon>
        <taxon>Pentapetalae</taxon>
        <taxon>rosids</taxon>
        <taxon>fabids</taxon>
        <taxon>Malpighiales</taxon>
        <taxon>Rhizophoraceae</taxon>
        <taxon>Rhizophora</taxon>
    </lineage>
</organism>
<dbReference type="EMBL" id="GGEC01070970">
    <property type="protein sequence ID" value="MBX51454.1"/>
    <property type="molecule type" value="Transcribed_RNA"/>
</dbReference>
<accession>A0A2P2P9L8</accession>
<name>A0A2P2P9L8_RHIMU</name>